<dbReference type="PANTHER" id="PTHR34427">
    <property type="entry name" value="DUF4283 DOMAIN PROTEIN"/>
    <property type="match status" value="1"/>
</dbReference>
<evidence type="ECO:0000313" key="2">
    <source>
        <dbReference type="Proteomes" id="UP000288805"/>
    </source>
</evidence>
<protein>
    <submittedName>
        <fullName evidence="1">Uncharacterized protein</fullName>
    </submittedName>
</protein>
<dbReference type="AlphaFoldDB" id="A0A438GIK5"/>
<organism evidence="1 2">
    <name type="scientific">Vitis vinifera</name>
    <name type="common">Grape</name>
    <dbReference type="NCBI Taxonomy" id="29760"/>
    <lineage>
        <taxon>Eukaryota</taxon>
        <taxon>Viridiplantae</taxon>
        <taxon>Streptophyta</taxon>
        <taxon>Embryophyta</taxon>
        <taxon>Tracheophyta</taxon>
        <taxon>Spermatophyta</taxon>
        <taxon>Magnoliopsida</taxon>
        <taxon>eudicotyledons</taxon>
        <taxon>Gunneridae</taxon>
        <taxon>Pentapetalae</taxon>
        <taxon>rosids</taxon>
        <taxon>Vitales</taxon>
        <taxon>Vitaceae</taxon>
        <taxon>Viteae</taxon>
        <taxon>Vitis</taxon>
    </lineage>
</organism>
<sequence length="310" mass="34953">MITFFYELSWSSLNLVSHFPSKAKEHWVSMLKRKRSNNVTMEETRLKKRSLVGSCCFGVKLKSFEIILELVKGGNLSKIASLAKVLNKGKRELGDDVWIESAFVGEVWVRVRGLPMHLWGKEFFKRVGDACGGFVVVDMETEERRYLTLTRNFRHGYCCQFLRGVVEGQMFPFKGSKEPFCGDVASSLELFYDPLLKVAEEGPTRWVWGVNEALLAKTIGFEGRFTLSTPSSSLVWPLTSINGLTSKVKLVPPLGSLSFGYWLLKMLLQDGRLLDVKESEEKGPLDKELVGRAEDLEVNKALEAKVQSIG</sequence>
<proteinExistence type="predicted"/>
<accession>A0A438GIK5</accession>
<comment type="caution">
    <text evidence="1">The sequence shown here is derived from an EMBL/GenBank/DDBJ whole genome shotgun (WGS) entry which is preliminary data.</text>
</comment>
<name>A0A438GIK5_VITVI</name>
<gene>
    <name evidence="1" type="ORF">CK203_054059</name>
</gene>
<dbReference type="EMBL" id="QGNW01000424">
    <property type="protein sequence ID" value="RVW72025.1"/>
    <property type="molecule type" value="Genomic_DNA"/>
</dbReference>
<dbReference type="Proteomes" id="UP000288805">
    <property type="component" value="Unassembled WGS sequence"/>
</dbReference>
<dbReference type="PANTHER" id="PTHR34427:SF5">
    <property type="entry name" value="DUF4283 DOMAIN-CONTAINING PROTEIN"/>
    <property type="match status" value="1"/>
</dbReference>
<evidence type="ECO:0000313" key="1">
    <source>
        <dbReference type="EMBL" id="RVW72025.1"/>
    </source>
</evidence>
<reference evidence="1 2" key="1">
    <citation type="journal article" date="2018" name="PLoS Genet.">
        <title>Population sequencing reveals clonal diversity and ancestral inbreeding in the grapevine cultivar Chardonnay.</title>
        <authorList>
            <person name="Roach M.J."/>
            <person name="Johnson D.L."/>
            <person name="Bohlmann J."/>
            <person name="van Vuuren H.J."/>
            <person name="Jones S.J."/>
            <person name="Pretorius I.S."/>
            <person name="Schmidt S.A."/>
            <person name="Borneman A.R."/>
        </authorList>
    </citation>
    <scope>NUCLEOTIDE SEQUENCE [LARGE SCALE GENOMIC DNA]</scope>
    <source>
        <strain evidence="2">cv. Chardonnay</strain>
        <tissue evidence="1">Leaf</tissue>
    </source>
</reference>